<accession>A0AA90VMX5</accession>
<evidence type="ECO:0000313" key="9">
    <source>
        <dbReference type="EMBL" id="MQO93265.1"/>
    </source>
</evidence>
<feature type="transmembrane region" description="Helical" evidence="6">
    <location>
        <begin position="677"/>
        <end position="696"/>
    </location>
</feature>
<proteinExistence type="predicted"/>
<comment type="subcellular location">
    <subcellularLocation>
        <location evidence="1">Cell membrane</location>
        <topology evidence="1">Multi-pass membrane protein</topology>
    </subcellularLocation>
</comment>
<keyword evidence="2" id="KW-1003">Cell membrane</keyword>
<feature type="transmembrane region" description="Helical" evidence="6">
    <location>
        <begin position="764"/>
        <end position="786"/>
    </location>
</feature>
<keyword evidence="5 6" id="KW-0472">Membrane</keyword>
<dbReference type="AlphaFoldDB" id="A0AA90VMX5"/>
<sequence length="800" mass="89608">MNHIINAFKNLPRRGQHNFVKILCLALGLAISSVIIAEIYFEQTYDTYFPGWERTYQISEVGTMGSDAEGQNPFSYFATSGATAPGIKQYAPMVEAATRVVDIGENQCNLENQKSISANILLADSCFFDMFPQKILVGKAKDVLSRPLYCMIDSKMAAKIGGNVVGKHFIMPKHPGITFTIGGVFESFPWGASLHDEQVLLSLSSIGEVLGYDGRNNWLGNDCYSSYIRLAKGCQASELRPYVDKMRKDHFPLKEWKQSGISLDYDFTVLSKVYTQNSYIKMMGWIMGIIAFVLLFTSVMNYLLIIVGNLVSRSREMAVRKCYGAEPKNIHAIIFSEALVHVGLSVILAAILVFLCKGTIENFLSAPVSTLLFNRGSWILVAICVLVLLVGGLVPGWLYNKIPVAIAFRGYSENRNRWKLALLGIQFVISGLLFSLLFVVNSQYNKMVNLNPGYDYKDVAIVYVEGIKPDQRMQCLSEFKHLPNVKQVASTYCVPLQNWSVNGNNLTLPGDDRTRMIIHDTQGVDDNYFDLMSIKFVQGSFFTERTDSSRQVIIDETLAKKLTKLGHWKDGAVGKRVWISAHCNENETMTICGVVNDVKYGTVSTENADSRSASFVYFYSATPASYMLVKYNDLTEEALADLRDKVQLMYPNNKVTVLDYESEFKAQYASQLNFRNGILVAGIVTMIIALFGLVGYTSDEVNRRRKEIAIRKVNGAKVKDILRIFLKDIMKIALPCIIVGDLGAWLIARQWLMSFSEKITMTPLLFIGVTIILLVIIGLSVIINCYKVANSNPVKYLKDE</sequence>
<feature type="domain" description="ABC3 transporter permease C-terminal" evidence="7">
    <location>
        <begin position="680"/>
        <end position="793"/>
    </location>
</feature>
<gene>
    <name evidence="9" type="ORF">F7D31_11475</name>
</gene>
<dbReference type="InterPro" id="IPR003838">
    <property type="entry name" value="ABC3_permease_C"/>
</dbReference>
<evidence type="ECO:0000259" key="7">
    <source>
        <dbReference type="Pfam" id="PF02687"/>
    </source>
</evidence>
<evidence type="ECO:0000313" key="10">
    <source>
        <dbReference type="Proteomes" id="UP000421283"/>
    </source>
</evidence>
<comment type="caution">
    <text evidence="9">The sequence shown here is derived from an EMBL/GenBank/DDBJ whole genome shotgun (WGS) entry which is preliminary data.</text>
</comment>
<dbReference type="Pfam" id="PF12704">
    <property type="entry name" value="MacB_PCD"/>
    <property type="match status" value="2"/>
</dbReference>
<dbReference type="EMBL" id="VZAP01000142">
    <property type="protein sequence ID" value="MQO93265.1"/>
    <property type="molecule type" value="Genomic_DNA"/>
</dbReference>
<feature type="transmembrane region" description="Helical" evidence="6">
    <location>
        <begin position="20"/>
        <end position="41"/>
    </location>
</feature>
<dbReference type="PANTHER" id="PTHR30572:SF18">
    <property type="entry name" value="ABC-TYPE MACROLIDE FAMILY EXPORT SYSTEM PERMEASE COMPONENT 2"/>
    <property type="match status" value="1"/>
</dbReference>
<feature type="transmembrane region" description="Helical" evidence="6">
    <location>
        <begin position="332"/>
        <end position="355"/>
    </location>
</feature>
<evidence type="ECO:0000256" key="1">
    <source>
        <dbReference type="ARBA" id="ARBA00004651"/>
    </source>
</evidence>
<dbReference type="RefSeq" id="WP_153139200.1">
    <property type="nucleotide sequence ID" value="NZ_VZAP01000142.1"/>
</dbReference>
<dbReference type="PANTHER" id="PTHR30572">
    <property type="entry name" value="MEMBRANE COMPONENT OF TRANSPORTER-RELATED"/>
    <property type="match status" value="1"/>
</dbReference>
<feature type="transmembrane region" description="Helical" evidence="6">
    <location>
        <begin position="732"/>
        <end position="752"/>
    </location>
</feature>
<feature type="domain" description="MacB-like periplasmic core" evidence="8">
    <location>
        <begin position="22"/>
        <end position="239"/>
    </location>
</feature>
<reference evidence="10" key="1">
    <citation type="submission" date="2019-09" db="EMBL/GenBank/DDBJ databases">
        <title>Distinct polysaccharide growth profiles of human intestinal Prevotella copri isolates.</title>
        <authorList>
            <person name="Fehlner-Peach H."/>
            <person name="Magnabosco C."/>
            <person name="Raghavan V."/>
            <person name="Scher J.U."/>
            <person name="Tett A."/>
            <person name="Cox L.M."/>
            <person name="Gottsegen C."/>
            <person name="Watters A."/>
            <person name="Wiltshire- Gordon J.D."/>
            <person name="Segata N."/>
            <person name="Bonneau R."/>
            <person name="Littman D.R."/>
        </authorList>
    </citation>
    <scope>NUCLEOTIDE SEQUENCE [LARGE SCALE GENOMIC DNA]</scope>
    <source>
        <strain evidence="10">iAU3127</strain>
    </source>
</reference>
<dbReference type="InterPro" id="IPR025857">
    <property type="entry name" value="MacB_PCD"/>
</dbReference>
<dbReference type="GO" id="GO:0022857">
    <property type="term" value="F:transmembrane transporter activity"/>
    <property type="evidence" value="ECO:0007669"/>
    <property type="project" value="TreeGrafter"/>
</dbReference>
<evidence type="ECO:0000256" key="5">
    <source>
        <dbReference type="ARBA" id="ARBA00023136"/>
    </source>
</evidence>
<dbReference type="InterPro" id="IPR050250">
    <property type="entry name" value="Macrolide_Exporter_MacB"/>
</dbReference>
<keyword evidence="4 6" id="KW-1133">Transmembrane helix</keyword>
<evidence type="ECO:0000256" key="2">
    <source>
        <dbReference type="ARBA" id="ARBA00022475"/>
    </source>
</evidence>
<feature type="domain" description="MacB-like periplasmic core" evidence="8">
    <location>
        <begin position="480"/>
        <end position="633"/>
    </location>
</feature>
<feature type="transmembrane region" description="Helical" evidence="6">
    <location>
        <begin position="375"/>
        <end position="399"/>
    </location>
</feature>
<dbReference type="Pfam" id="PF02687">
    <property type="entry name" value="FtsX"/>
    <property type="match status" value="2"/>
</dbReference>
<evidence type="ECO:0000256" key="4">
    <source>
        <dbReference type="ARBA" id="ARBA00022989"/>
    </source>
</evidence>
<evidence type="ECO:0000256" key="3">
    <source>
        <dbReference type="ARBA" id="ARBA00022692"/>
    </source>
</evidence>
<dbReference type="Proteomes" id="UP000421283">
    <property type="component" value="Unassembled WGS sequence"/>
</dbReference>
<evidence type="ECO:0000259" key="8">
    <source>
        <dbReference type="Pfam" id="PF12704"/>
    </source>
</evidence>
<feature type="transmembrane region" description="Helical" evidence="6">
    <location>
        <begin position="420"/>
        <end position="440"/>
    </location>
</feature>
<protein>
    <submittedName>
        <fullName evidence="9">FtsX-like permease family protein</fullName>
    </submittedName>
</protein>
<evidence type="ECO:0000256" key="6">
    <source>
        <dbReference type="SAM" id="Phobius"/>
    </source>
</evidence>
<dbReference type="GO" id="GO:0005886">
    <property type="term" value="C:plasma membrane"/>
    <property type="evidence" value="ECO:0007669"/>
    <property type="project" value="UniProtKB-SubCell"/>
</dbReference>
<feature type="transmembrane region" description="Helical" evidence="6">
    <location>
        <begin position="282"/>
        <end position="311"/>
    </location>
</feature>
<keyword evidence="3 6" id="KW-0812">Transmembrane</keyword>
<organism evidence="9 10">
    <name type="scientific">Segatella copri</name>
    <dbReference type="NCBI Taxonomy" id="165179"/>
    <lineage>
        <taxon>Bacteria</taxon>
        <taxon>Pseudomonadati</taxon>
        <taxon>Bacteroidota</taxon>
        <taxon>Bacteroidia</taxon>
        <taxon>Bacteroidales</taxon>
        <taxon>Prevotellaceae</taxon>
        <taxon>Segatella</taxon>
    </lineage>
</organism>
<feature type="domain" description="ABC3 transporter permease C-terminal" evidence="7">
    <location>
        <begin position="289"/>
        <end position="398"/>
    </location>
</feature>
<name>A0AA90VMX5_9BACT</name>